<name>A0AAV1QHT2_SCOSC</name>
<organism evidence="1 2">
    <name type="scientific">Scomber scombrus</name>
    <name type="common">Atlantic mackerel</name>
    <name type="synonym">Scomber vernalis</name>
    <dbReference type="NCBI Taxonomy" id="13677"/>
    <lineage>
        <taxon>Eukaryota</taxon>
        <taxon>Metazoa</taxon>
        <taxon>Chordata</taxon>
        <taxon>Craniata</taxon>
        <taxon>Vertebrata</taxon>
        <taxon>Euteleostomi</taxon>
        <taxon>Actinopterygii</taxon>
        <taxon>Neopterygii</taxon>
        <taxon>Teleostei</taxon>
        <taxon>Neoteleostei</taxon>
        <taxon>Acanthomorphata</taxon>
        <taxon>Pelagiaria</taxon>
        <taxon>Scombriformes</taxon>
        <taxon>Scombridae</taxon>
        <taxon>Scomber</taxon>
    </lineage>
</organism>
<evidence type="ECO:0000313" key="2">
    <source>
        <dbReference type="Proteomes" id="UP001314229"/>
    </source>
</evidence>
<accession>A0AAV1QHT2</accession>
<feature type="non-terminal residue" evidence="1">
    <location>
        <position position="94"/>
    </location>
</feature>
<keyword evidence="2" id="KW-1185">Reference proteome</keyword>
<proteinExistence type="predicted"/>
<gene>
    <name evidence="1" type="ORF">FSCOSCO3_A000884</name>
</gene>
<dbReference type="AlphaFoldDB" id="A0AAV1QHT2"/>
<evidence type="ECO:0000313" key="1">
    <source>
        <dbReference type="EMBL" id="CAK6983922.1"/>
    </source>
</evidence>
<comment type="caution">
    <text evidence="1">The sequence shown here is derived from an EMBL/GenBank/DDBJ whole genome shotgun (WGS) entry which is preliminary data.</text>
</comment>
<protein>
    <submittedName>
        <fullName evidence="1">Uncharacterized protein LOC125248430</fullName>
    </submittedName>
</protein>
<reference evidence="1 2" key="1">
    <citation type="submission" date="2024-01" db="EMBL/GenBank/DDBJ databases">
        <authorList>
            <person name="Alioto T."/>
            <person name="Alioto T."/>
            <person name="Gomez Garrido J."/>
        </authorList>
    </citation>
    <scope>NUCLEOTIDE SEQUENCE [LARGE SCALE GENOMIC DNA]</scope>
</reference>
<sequence>IGKNTLAEIVKHFEENGACPRAKKKHPQPRPPARFISPEHIDRVLEFIKNYAEDNAIMLPGRHPGHKDWHVKLLPTHVSKASAWRLYVKSAKEL</sequence>
<dbReference type="Proteomes" id="UP001314229">
    <property type="component" value="Unassembled WGS sequence"/>
</dbReference>
<feature type="non-terminal residue" evidence="1">
    <location>
        <position position="1"/>
    </location>
</feature>
<dbReference type="EMBL" id="CAWUFR010001513">
    <property type="protein sequence ID" value="CAK6983922.1"/>
    <property type="molecule type" value="Genomic_DNA"/>
</dbReference>
<dbReference type="PANTHER" id="PTHR34415">
    <property type="entry name" value="INTEGRASE CATALYTIC DOMAIN-CONTAINING PROTEIN"/>
    <property type="match status" value="1"/>
</dbReference>
<dbReference type="PANTHER" id="PTHR34415:SF1">
    <property type="entry name" value="INTEGRASE CATALYTIC DOMAIN-CONTAINING PROTEIN"/>
    <property type="match status" value="1"/>
</dbReference>